<dbReference type="Proteomes" id="UP000320781">
    <property type="component" value="Unassembled WGS sequence"/>
</dbReference>
<dbReference type="PANTHER" id="PTHR31272">
    <property type="entry name" value="CYTOCHROME C-TYPE BIOGENESIS PROTEIN HI_1454-RELATED"/>
    <property type="match status" value="1"/>
</dbReference>
<keyword evidence="4 6" id="KW-1133">Transmembrane helix</keyword>
<feature type="transmembrane region" description="Helical" evidence="6">
    <location>
        <begin position="93"/>
        <end position="114"/>
    </location>
</feature>
<dbReference type="GO" id="GO:0017004">
    <property type="term" value="P:cytochrome complex assembly"/>
    <property type="evidence" value="ECO:0007669"/>
    <property type="project" value="InterPro"/>
</dbReference>
<proteinExistence type="inferred from homology"/>
<feature type="domain" description="Cytochrome C biogenesis protein transmembrane" evidence="7">
    <location>
        <begin position="8"/>
        <end position="222"/>
    </location>
</feature>
<evidence type="ECO:0000259" key="7">
    <source>
        <dbReference type="Pfam" id="PF02683"/>
    </source>
</evidence>
<feature type="transmembrane region" description="Helical" evidence="6">
    <location>
        <begin position="126"/>
        <end position="158"/>
    </location>
</feature>
<keyword evidence="3 6" id="KW-0812">Transmembrane</keyword>
<keyword evidence="5 6" id="KW-0472">Membrane</keyword>
<dbReference type="InterPro" id="IPR003834">
    <property type="entry name" value="Cyt_c_assmbl_TM_dom"/>
</dbReference>
<evidence type="ECO:0000256" key="3">
    <source>
        <dbReference type="ARBA" id="ARBA00022692"/>
    </source>
</evidence>
<comment type="subcellular location">
    <subcellularLocation>
        <location evidence="1">Membrane</location>
        <topology evidence="1">Multi-pass membrane protein</topology>
    </subcellularLocation>
</comment>
<evidence type="ECO:0000256" key="6">
    <source>
        <dbReference type="SAM" id="Phobius"/>
    </source>
</evidence>
<accession>A0A523QJZ8</accession>
<dbReference type="PANTHER" id="PTHR31272:SF4">
    <property type="entry name" value="CYTOCHROME C-TYPE BIOGENESIS PROTEIN HI_1454-RELATED"/>
    <property type="match status" value="1"/>
</dbReference>
<reference evidence="8 9" key="1">
    <citation type="submission" date="2019-03" db="EMBL/GenBank/DDBJ databases">
        <title>Metabolic potential of uncultured bacteria and archaea associated with petroleum seepage in deep-sea sediments.</title>
        <authorList>
            <person name="Dong X."/>
            <person name="Hubert C."/>
        </authorList>
    </citation>
    <scope>NUCLEOTIDE SEQUENCE [LARGE SCALE GENOMIC DNA]</scope>
    <source>
        <strain evidence="8">E44_bin92</strain>
    </source>
</reference>
<evidence type="ECO:0000313" key="8">
    <source>
        <dbReference type="EMBL" id="TES85983.1"/>
    </source>
</evidence>
<dbReference type="AlphaFoldDB" id="A0A523QJZ8"/>
<comment type="similarity">
    <text evidence="2">Belongs to the DsbD family.</text>
</comment>
<organism evidence="8 9">
    <name type="scientific">Aerophobetes bacterium</name>
    <dbReference type="NCBI Taxonomy" id="2030807"/>
    <lineage>
        <taxon>Bacteria</taxon>
        <taxon>Candidatus Aerophobota</taxon>
    </lineage>
</organism>
<feature type="transmembrane region" description="Helical" evidence="6">
    <location>
        <begin position="164"/>
        <end position="193"/>
    </location>
</feature>
<comment type="caution">
    <text evidence="8">The sequence shown here is derived from an EMBL/GenBank/DDBJ whole genome shotgun (WGS) entry which is preliminary data.</text>
</comment>
<gene>
    <name evidence="8" type="ORF">E3J95_03125</name>
</gene>
<feature type="transmembrane region" description="Helical" evidence="6">
    <location>
        <begin position="205"/>
        <end position="229"/>
    </location>
</feature>
<dbReference type="InterPro" id="IPR051790">
    <property type="entry name" value="Cytochrome_c-biogenesis_DsbD"/>
</dbReference>
<protein>
    <submittedName>
        <fullName evidence="8">Cytochrome c biogenesis protein CcdA</fullName>
    </submittedName>
</protein>
<name>A0A523QJZ8_UNCAE</name>
<evidence type="ECO:0000313" key="9">
    <source>
        <dbReference type="Proteomes" id="UP000320781"/>
    </source>
</evidence>
<feature type="transmembrane region" description="Helical" evidence="6">
    <location>
        <begin position="6"/>
        <end position="32"/>
    </location>
</feature>
<evidence type="ECO:0000256" key="2">
    <source>
        <dbReference type="ARBA" id="ARBA00006143"/>
    </source>
</evidence>
<evidence type="ECO:0000256" key="5">
    <source>
        <dbReference type="ARBA" id="ARBA00023136"/>
    </source>
</evidence>
<feature type="transmembrane region" description="Helical" evidence="6">
    <location>
        <begin position="53"/>
        <end position="73"/>
    </location>
</feature>
<sequence length="239" mass="26154">MSNVPFFIALAAGFLSFLSPCVLPLLPSYLSFITGVSLEELIQRGKDSRMRKITIINSLIFIFGFSLVFVLLGTSVSLVGNILFRYQIWITRIGGIFIIIFGLHLTGVLNLSLLQRDKRIHLGRRPLGYLGSFLAGIVFAAGWSPCIGPILGAILFYAASQNSILLGISLLAVYSLGLAIPFFLSSLALQIFLEYYAKLRKHLRLVSLISGGLLIAVGVLLATNNFALLSLGLNRWLSF</sequence>
<evidence type="ECO:0000256" key="1">
    <source>
        <dbReference type="ARBA" id="ARBA00004141"/>
    </source>
</evidence>
<dbReference type="EMBL" id="SOKU01000145">
    <property type="protein sequence ID" value="TES85983.1"/>
    <property type="molecule type" value="Genomic_DNA"/>
</dbReference>
<evidence type="ECO:0000256" key="4">
    <source>
        <dbReference type="ARBA" id="ARBA00022989"/>
    </source>
</evidence>
<dbReference type="GO" id="GO:0016020">
    <property type="term" value="C:membrane"/>
    <property type="evidence" value="ECO:0007669"/>
    <property type="project" value="UniProtKB-SubCell"/>
</dbReference>
<dbReference type="Pfam" id="PF02683">
    <property type="entry name" value="DsbD_TM"/>
    <property type="match status" value="1"/>
</dbReference>